<feature type="region of interest" description="Disordered" evidence="1">
    <location>
        <begin position="1376"/>
        <end position="1420"/>
    </location>
</feature>
<organism evidence="2">
    <name type="scientific">Ditylum brightwellii</name>
    <dbReference type="NCBI Taxonomy" id="49249"/>
    <lineage>
        <taxon>Eukaryota</taxon>
        <taxon>Sar</taxon>
        <taxon>Stramenopiles</taxon>
        <taxon>Ochrophyta</taxon>
        <taxon>Bacillariophyta</taxon>
        <taxon>Mediophyceae</taxon>
        <taxon>Lithodesmiophycidae</taxon>
        <taxon>Lithodesmiales</taxon>
        <taxon>Lithodesmiaceae</taxon>
        <taxon>Ditylum</taxon>
    </lineage>
</organism>
<gene>
    <name evidence="2" type="ORF">DBRI00130_LOCUS32806</name>
</gene>
<accession>A0A7S4VNY9</accession>
<evidence type="ECO:0000256" key="1">
    <source>
        <dbReference type="SAM" id="MobiDB-lite"/>
    </source>
</evidence>
<reference evidence="2" key="1">
    <citation type="submission" date="2021-01" db="EMBL/GenBank/DDBJ databases">
        <authorList>
            <person name="Corre E."/>
            <person name="Pelletier E."/>
            <person name="Niang G."/>
            <person name="Scheremetjew M."/>
            <person name="Finn R."/>
            <person name="Kale V."/>
            <person name="Holt S."/>
            <person name="Cochrane G."/>
            <person name="Meng A."/>
            <person name="Brown T."/>
            <person name="Cohen L."/>
        </authorList>
    </citation>
    <scope>NUCLEOTIDE SEQUENCE</scope>
    <source>
        <strain evidence="2">GSO104</strain>
    </source>
</reference>
<evidence type="ECO:0000313" key="2">
    <source>
        <dbReference type="EMBL" id="CAE4641144.1"/>
    </source>
</evidence>
<name>A0A7S4VNY9_9STRA</name>
<feature type="compositionally biased region" description="Low complexity" evidence="1">
    <location>
        <begin position="1391"/>
        <end position="1408"/>
    </location>
</feature>
<proteinExistence type="predicted"/>
<protein>
    <submittedName>
        <fullName evidence="2">Uncharacterized protein</fullName>
    </submittedName>
</protein>
<sequence>MFSSITKYTSPKQFLVSYLSRSFADFFDVDPSTIETSLLKDARVALIQIQIKERRIGKLLVSGSVEKMEFSWVWNRQSLINDAKLAIEGVQVHVDVVEIEDEHTMAVAAESSITTTNQGVAEDREATTADWKAKYLQQILNHLTLIVRDVEISIHFNNISKVVLQGIDIELKTKSEVDDKLLMQVMSVFSLEAWIDGSDGSKYPLLDPFGYRADVQRVSGRRFLDGILAGLLIQGHVNIDESLAASTIRVHAGVQQITALRYLQGILLSIGSENNGERAEPKIPSAIDKGPTSEAAGVISSIFCLPVKSMEVVLENQTNLRLAGCTIRYCTDGTELSIDCTDGIWMDDLPLSLNNLWVLDFINSEVMLDSLQQKRNCYDTFNNEHSVGEKEQNFHLELSLDMFEKIYSGVQAILPQCKEAMTMAEKASDCHNISSLPPPWVTKVNGSLTVHFSGMDDLCVDIAVDSLNVTQGDISCPFYLECQSICVGSKSKSHFLIYVPEIETVEGILIVQDHISVTIGSTDAINDIQRLWTQIMSVMGDTSSSSLDMPISIRMPGVNLSMKEPELTTVKMSNIQGNGSIWKFEQIVVDGFGALGLEATALEASIDIGEKSLRIQQIQKLSFGYTLYLAKPLFDVRVVFDTTSLSVACKVVEIEYPESLLQKKEVDVKLNPTEESKIPLPIVVTIESLSVKSGFQKSGDFQGLKCNIKPAEMDTFTSIECCCESVVGQVEDAINVSFAGFHARGEFIDHDEPSLNDQCQTIVVPGFGQLSSAIVQIHEISEVSTSKVGFLTKPIAKTSITFKGKNTNIECNTGTTAVSGKYGLFLNFERIEWKIDSSNAPIPALPGGETTTFSLPKIPVRLVAQTLNIRYGFAKLCCGKISLGFQPDPFGAFNRVSAQANALQIEVDSCVSVSTNGINVVAQFTPIASTDNLTPVKFSLPVIGTLSRATIKINEVHSLNVFGLGSLSTPTKNLFICFENDSLSIHCPSICLLKEEAQILTGSENGSSFDLPCNTKISFGESLFQERCAGGGVFRQMNCHALDLALEPAFSQVVTFQKGSGARIDFKCSGFESIEGSKIARVQNITASGQIQFDQKDRIGNLMVECDRAELNADFSSVDWAAPCDETVKPSNAFKLPFAQISPFDLTLKYTGELVNLKDATLSFDAFEGDILTTLESLQSHYVGMVKQRIPFLLANTEVAGVNVGDNLSSVAGRIALRSSIIGSTVGVVAKDAIGGAIAQGKSARGASSTQKYKFGDLSRGIVTSVKNAASTGSKMGCDDQYDVGNFIVGTTKATGEYASKNRARFAGAGGSAMGMAAGAAIAGPVGLLTGSLLGSAAAQTSMRVVADDPSVNKDGNNSRASGCDVATTASQYSMANNTSYPTQTPPPYSAPATSRSLSSSVRSTTNRASSERTASLQDQRGYKFGDITRGIVSRGKQIDRRDKNSGYKFGDFTRGLFK</sequence>
<dbReference type="EMBL" id="HBNS01042193">
    <property type="protein sequence ID" value="CAE4641144.1"/>
    <property type="molecule type" value="Transcribed_RNA"/>
</dbReference>